<feature type="compositionally biased region" description="Low complexity" evidence="2">
    <location>
        <begin position="470"/>
        <end position="488"/>
    </location>
</feature>
<keyword evidence="1" id="KW-0175">Coiled coil</keyword>
<dbReference type="GO" id="GO:0051959">
    <property type="term" value="F:dynein light intermediate chain binding"/>
    <property type="evidence" value="ECO:0007669"/>
    <property type="project" value="InterPro"/>
</dbReference>
<dbReference type="InterPro" id="IPR035706">
    <property type="entry name" value="AAA_9"/>
</dbReference>
<gene>
    <name evidence="5" type="ORF">CTOB1V02_LOCUS7956</name>
</gene>
<dbReference type="GO" id="GO:0045505">
    <property type="term" value="F:dynein intermediate chain binding"/>
    <property type="evidence" value="ECO:0007669"/>
    <property type="project" value="InterPro"/>
</dbReference>
<dbReference type="InterPro" id="IPR027417">
    <property type="entry name" value="P-loop_NTPase"/>
</dbReference>
<evidence type="ECO:0000259" key="4">
    <source>
        <dbReference type="Pfam" id="PF12781"/>
    </source>
</evidence>
<dbReference type="InterPro" id="IPR024743">
    <property type="entry name" value="Dynein_HC_stalk"/>
</dbReference>
<name>A0A7R8WEB6_9CRUS</name>
<organism evidence="5">
    <name type="scientific">Cyprideis torosa</name>
    <dbReference type="NCBI Taxonomy" id="163714"/>
    <lineage>
        <taxon>Eukaryota</taxon>
        <taxon>Metazoa</taxon>
        <taxon>Ecdysozoa</taxon>
        <taxon>Arthropoda</taxon>
        <taxon>Crustacea</taxon>
        <taxon>Oligostraca</taxon>
        <taxon>Ostracoda</taxon>
        <taxon>Podocopa</taxon>
        <taxon>Podocopida</taxon>
        <taxon>Cytherocopina</taxon>
        <taxon>Cytheroidea</taxon>
        <taxon>Cytherideidae</taxon>
        <taxon>Cyprideis</taxon>
    </lineage>
</organism>
<dbReference type="Gene3D" id="3.40.50.300">
    <property type="entry name" value="P-loop containing nucleotide triphosphate hydrolases"/>
    <property type="match status" value="1"/>
</dbReference>
<evidence type="ECO:0000313" key="5">
    <source>
        <dbReference type="EMBL" id="CAD7230093.1"/>
    </source>
</evidence>
<dbReference type="AlphaFoldDB" id="A0A7R8WEB6"/>
<dbReference type="OrthoDB" id="424310at2759"/>
<dbReference type="GO" id="GO:0007018">
    <property type="term" value="P:microtubule-based movement"/>
    <property type="evidence" value="ECO:0007669"/>
    <property type="project" value="InterPro"/>
</dbReference>
<feature type="coiled-coil region" evidence="1">
    <location>
        <begin position="69"/>
        <end position="124"/>
    </location>
</feature>
<dbReference type="PANTHER" id="PTHR45703:SF1">
    <property type="entry name" value="DYNEINS HEAVY CHAIN"/>
    <property type="match status" value="1"/>
</dbReference>
<feature type="region of interest" description="Disordered" evidence="2">
    <location>
        <begin position="468"/>
        <end position="544"/>
    </location>
</feature>
<dbReference type="Gene3D" id="1.20.920.20">
    <property type="match status" value="1"/>
</dbReference>
<feature type="non-terminal residue" evidence="5">
    <location>
        <position position="1"/>
    </location>
</feature>
<protein>
    <submittedName>
        <fullName evidence="5">Uncharacterized protein</fullName>
    </submittedName>
</protein>
<proteinExistence type="predicted"/>
<evidence type="ECO:0000256" key="1">
    <source>
        <dbReference type="SAM" id="Coils"/>
    </source>
</evidence>
<sequence>MTRMQKDKAVDVIRKKYIGNSDFLPRKMEQASLASKVLCQWVIALERFNKAEKVVAPKKDALLKATTDFKEATAALHKKQESLKVMQEKFSVVQGEFDALRNVKLELETELELTTRKLERAGQLLEGLGGERPRWREMAEKLGQKLKNVPVISWLADEESKKKRKRKRQRGLFMKGDQRDALVSAARMSYLGPFPSELRGQAEAEWGQICGQHQLPTSGKVSLQDSLGNPVEIRAWTVHGLPNDPYFIENALIILYFILSRESPEWCMCKVFNTFSVPRSTTWTNSHSNRWPLIVDPYGIATRWIKSLHKAANLTVVKLEDPDFLRIVENCIQFGNPLLINNIHDSLPSILNPLLLRQTFPQGGATCIKIAESIVEVSNEFRSSCTLTNPEWMRSLMELGGWGSKYVTLGLGWSGRVGIPRVGLGGLSLEPRSNWYAFRGNLLNAPVLSPCSTEPGIEPASSVVALRLPSSTQSRTSTAASSVTGSGRRQQSAGNGPEQGGHAGPPGAPRHQTGRSYRRRRTSGSCKEKPDAERRFSEKKTLEG</sequence>
<evidence type="ECO:0000256" key="2">
    <source>
        <dbReference type="SAM" id="MobiDB-lite"/>
    </source>
</evidence>
<dbReference type="Pfam" id="PF12777">
    <property type="entry name" value="MT"/>
    <property type="match status" value="1"/>
</dbReference>
<feature type="compositionally biased region" description="Basic residues" evidence="2">
    <location>
        <begin position="512"/>
        <end position="522"/>
    </location>
</feature>
<reference evidence="5" key="1">
    <citation type="submission" date="2020-11" db="EMBL/GenBank/DDBJ databases">
        <authorList>
            <person name="Tran Van P."/>
        </authorList>
    </citation>
    <scope>NUCLEOTIDE SEQUENCE</scope>
</reference>
<evidence type="ECO:0000259" key="3">
    <source>
        <dbReference type="Pfam" id="PF12777"/>
    </source>
</evidence>
<feature type="domain" description="Dynein heavy chain coiled coil stalk" evidence="3">
    <location>
        <begin position="15"/>
        <end position="144"/>
    </location>
</feature>
<dbReference type="Pfam" id="PF12781">
    <property type="entry name" value="AAA_9"/>
    <property type="match status" value="1"/>
</dbReference>
<feature type="compositionally biased region" description="Basic and acidic residues" evidence="2">
    <location>
        <begin position="526"/>
        <end position="544"/>
    </location>
</feature>
<dbReference type="PANTHER" id="PTHR45703">
    <property type="entry name" value="DYNEIN HEAVY CHAIN"/>
    <property type="match status" value="1"/>
</dbReference>
<dbReference type="GO" id="GO:0030286">
    <property type="term" value="C:dynein complex"/>
    <property type="evidence" value="ECO:0007669"/>
    <property type="project" value="InterPro"/>
</dbReference>
<dbReference type="InterPro" id="IPR026983">
    <property type="entry name" value="DHC"/>
</dbReference>
<dbReference type="EMBL" id="OB662462">
    <property type="protein sequence ID" value="CAD7230093.1"/>
    <property type="molecule type" value="Genomic_DNA"/>
</dbReference>
<feature type="domain" description="Dynein heavy chain ATP-binding dynein motor region" evidence="4">
    <location>
        <begin position="287"/>
        <end position="388"/>
    </location>
</feature>
<accession>A0A7R8WEB6</accession>